<dbReference type="SMR" id="A0A395ZL33"/>
<dbReference type="Proteomes" id="UP000260970">
    <property type="component" value="Unassembled WGS sequence"/>
</dbReference>
<organism evidence="4 10">
    <name type="scientific">Agathobacter rectalis</name>
    <dbReference type="NCBI Taxonomy" id="39491"/>
    <lineage>
        <taxon>Bacteria</taxon>
        <taxon>Bacillati</taxon>
        <taxon>Bacillota</taxon>
        <taxon>Clostridia</taxon>
        <taxon>Lachnospirales</taxon>
        <taxon>Lachnospiraceae</taxon>
        <taxon>Agathobacter</taxon>
    </lineage>
</organism>
<dbReference type="EMBL" id="QSFZ01000002">
    <property type="protein sequence ID" value="RHA93953.1"/>
    <property type="molecule type" value="Genomic_DNA"/>
</dbReference>
<dbReference type="Proteomes" id="UP000324325">
    <property type="component" value="Unassembled WGS sequence"/>
</dbReference>
<feature type="signal peptide" evidence="1">
    <location>
        <begin position="1"/>
        <end position="19"/>
    </location>
</feature>
<evidence type="ECO:0000313" key="2">
    <source>
        <dbReference type="EMBL" id="RGN21723.1"/>
    </source>
</evidence>
<dbReference type="Proteomes" id="UP000286341">
    <property type="component" value="Unassembled WGS sequence"/>
</dbReference>
<sequence length="381" mass="43757">MKKICYIILILCFSLVSCAPTENVIDDGTQANTTDLNDYENVLNSLDEEQIGKLPQNIKCVVNDKLNIDSEINIWDATSYYVKSGKVKAINFSENKDKCYDLMEKLAKAINLNKDVCVQSHRSENGNEIYLWDNNYTQDSIAIRNDSALAETHDGKLAVSASKFGTYYSPFNDKDKFRTDKQLMFMSAEEAEELAVKTAKELEINVCEKNELYVLDDKNTLIFPEDDTDKQNDTYVFFMFPDVYGIPYSRCPENEALTGYANQENHLVIAMDEKGISFLDIPPLYDWVETTETGEILHPSSILSKEVDKLKKYVTSGDIEVSEISLEYMLFADKNETYDIKPVWVVYYYQNQLVTGENSYTQKMALYDVYDAYTGEEYRIQ</sequence>
<reference evidence="7 8" key="1">
    <citation type="submission" date="2018-08" db="EMBL/GenBank/DDBJ databases">
        <title>A genome reference for cultivated species of the human gut microbiota.</title>
        <authorList>
            <person name="Zou Y."/>
            <person name="Xue W."/>
            <person name="Luo G."/>
        </authorList>
    </citation>
    <scope>NUCLEOTIDE SEQUENCE [LARGE SCALE GENOMIC DNA]</scope>
    <source>
        <strain evidence="3 8">AF06-19</strain>
        <strain evidence="5 9">AM42-17AT</strain>
        <strain evidence="4 10">AM44-1AT</strain>
        <strain evidence="2 7">OM05-6AA</strain>
    </source>
</reference>
<evidence type="ECO:0000313" key="6">
    <source>
        <dbReference type="EMBL" id="TYL56975.1"/>
    </source>
</evidence>
<dbReference type="Proteomes" id="UP000286220">
    <property type="component" value="Unassembled WGS sequence"/>
</dbReference>
<evidence type="ECO:0000313" key="5">
    <source>
        <dbReference type="EMBL" id="RHA93953.1"/>
    </source>
</evidence>
<name>A0A395ZL33_9FIRM</name>
<evidence type="ECO:0000313" key="7">
    <source>
        <dbReference type="Proteomes" id="UP000260970"/>
    </source>
</evidence>
<gene>
    <name evidence="5" type="ORF">DW912_02730</name>
    <name evidence="4" type="ORF">DW948_02595</name>
    <name evidence="3" type="ORF">DWV45_01675</name>
    <name evidence="2" type="ORF">DXB72_11680</name>
    <name evidence="6" type="ORF">FYL37_10710</name>
</gene>
<dbReference type="Proteomes" id="UP000283683">
    <property type="component" value="Unassembled WGS sequence"/>
</dbReference>
<comment type="caution">
    <text evidence="4">The sequence shown here is derived from an EMBL/GenBank/DDBJ whole genome shotgun (WGS) entry which is preliminary data.</text>
</comment>
<dbReference type="PROSITE" id="PS51257">
    <property type="entry name" value="PROKAR_LIPOPROTEIN"/>
    <property type="match status" value="1"/>
</dbReference>
<dbReference type="AlphaFoldDB" id="A0A395ZL33"/>
<reference evidence="6 11" key="3">
    <citation type="submission" date="2019-09" db="EMBL/GenBank/DDBJ databases">
        <title>Strain-level analysis of Eubacterium rectale using genomes from metagenomes.</title>
        <authorList>
            <person name="Karcher N."/>
            <person name="Segata N."/>
        </authorList>
    </citation>
    <scope>NUCLEOTIDE SEQUENCE [LARGE SCALE GENOMIC DNA]</scope>
    <source>
        <strain evidence="6 11">L2-21</strain>
    </source>
</reference>
<dbReference type="EMBL" id="QSFB01000002">
    <property type="protein sequence ID" value="RHA16228.1"/>
    <property type="molecule type" value="Genomic_DNA"/>
</dbReference>
<dbReference type="EMBL" id="QSUG01000012">
    <property type="protein sequence ID" value="RGN21723.1"/>
    <property type="molecule type" value="Genomic_DNA"/>
</dbReference>
<evidence type="ECO:0000313" key="3">
    <source>
        <dbReference type="EMBL" id="RGW89809.1"/>
    </source>
</evidence>
<evidence type="ECO:0000313" key="10">
    <source>
        <dbReference type="Proteomes" id="UP000286341"/>
    </source>
</evidence>
<dbReference type="EMBL" id="VSTG01000014">
    <property type="protein sequence ID" value="TYL56975.1"/>
    <property type="molecule type" value="Genomic_DNA"/>
</dbReference>
<evidence type="ECO:0000313" key="9">
    <source>
        <dbReference type="Proteomes" id="UP000286220"/>
    </source>
</evidence>
<accession>A0A395ZL33</accession>
<evidence type="ECO:0000313" key="11">
    <source>
        <dbReference type="Proteomes" id="UP000324325"/>
    </source>
</evidence>
<dbReference type="GeneID" id="86989575"/>
<keyword evidence="1" id="KW-0732">Signal</keyword>
<proteinExistence type="predicted"/>
<evidence type="ECO:0000313" key="8">
    <source>
        <dbReference type="Proteomes" id="UP000283683"/>
    </source>
</evidence>
<dbReference type="RefSeq" id="WP_012743625.1">
    <property type="nucleotide sequence ID" value="NZ_CP092643.1"/>
</dbReference>
<dbReference type="EMBL" id="QSAZ01000001">
    <property type="protein sequence ID" value="RGW89809.1"/>
    <property type="molecule type" value="Genomic_DNA"/>
</dbReference>
<evidence type="ECO:0000313" key="4">
    <source>
        <dbReference type="EMBL" id="RHA16228.1"/>
    </source>
</evidence>
<protein>
    <submittedName>
        <fullName evidence="4">Uncharacterized protein</fullName>
    </submittedName>
</protein>
<evidence type="ECO:0000256" key="1">
    <source>
        <dbReference type="SAM" id="SignalP"/>
    </source>
</evidence>
<feature type="chain" id="PRO_5038231178" evidence="1">
    <location>
        <begin position="20"/>
        <end position="381"/>
    </location>
</feature>
<reference evidence="6 11" key="2">
    <citation type="submission" date="2019-08" db="EMBL/GenBank/DDBJ databases">
        <authorList>
            <person name="Duncan S."/>
            <person name="Walker A."/>
        </authorList>
    </citation>
    <scope>NUCLEOTIDE SEQUENCE [LARGE SCALE GENOMIC DNA]</scope>
    <source>
        <strain evidence="6 11">L2-21</strain>
    </source>
</reference>